<keyword evidence="7" id="KW-0969">Cilium</keyword>
<evidence type="ECO:0000256" key="3">
    <source>
        <dbReference type="ARBA" id="ARBA00014376"/>
    </source>
</evidence>
<name>A0A6G7PZ03_9BACT</name>
<protein>
    <recommendedName>
        <fullName evidence="3 6">Flagellar basal body rod protein FlgB</fullName>
    </recommendedName>
</protein>
<accession>A0A6G7PZ03</accession>
<dbReference type="PIRSF" id="PIRSF002889">
    <property type="entry name" value="Rod_FlgB"/>
    <property type="match status" value="1"/>
</dbReference>
<dbReference type="EMBL" id="CP048877">
    <property type="protein sequence ID" value="QIJ72633.1"/>
    <property type="molecule type" value="Genomic_DNA"/>
</dbReference>
<comment type="subcellular location">
    <subcellularLocation>
        <location evidence="1 6">Bacterial flagellum basal body</location>
    </subcellularLocation>
</comment>
<reference evidence="7 8" key="1">
    <citation type="submission" date="2020-02" db="EMBL/GenBank/DDBJ databases">
        <title>Genome analysis of Thermosulfuriphilus ammonigenes ST65T, an anaerobic thermophilic chemolithoautotrophic bacterium isolated from a deep-sea hydrothermal vent.</title>
        <authorList>
            <person name="Slobodkina G."/>
            <person name="Allioux M."/>
            <person name="Merkel A."/>
            <person name="Alain K."/>
            <person name="Jebbar M."/>
            <person name="Slobodkin A."/>
        </authorList>
    </citation>
    <scope>NUCLEOTIDE SEQUENCE [LARGE SCALE GENOMIC DNA]</scope>
    <source>
        <strain evidence="7 8">ST65</strain>
    </source>
</reference>
<keyword evidence="7" id="KW-0282">Flagellum</keyword>
<dbReference type="GO" id="GO:0030694">
    <property type="term" value="C:bacterial-type flagellum basal body, rod"/>
    <property type="evidence" value="ECO:0007669"/>
    <property type="project" value="InterPro"/>
</dbReference>
<evidence type="ECO:0000256" key="1">
    <source>
        <dbReference type="ARBA" id="ARBA00004117"/>
    </source>
</evidence>
<evidence type="ECO:0000256" key="5">
    <source>
        <dbReference type="ARBA" id="ARBA00024934"/>
    </source>
</evidence>
<sequence>MKGLFGQTIRLIEKSLDVRLKRHEVISANLANLDTPAYRRKDLPFEKALEAALGKWPPLARTNPRHLPTPEAAEESPWMALEEDEYLPPDRGTPNNVDLDEEVAKLMRNHLLYQSTIQSLIKEFELLREAITEGGKSP</sequence>
<comment type="function">
    <text evidence="5 6">Structural component of flagellum, the bacterial motility apparatus. Part of the rod structure of flagellar basal body.</text>
</comment>
<dbReference type="InterPro" id="IPR006300">
    <property type="entry name" value="FlgB"/>
</dbReference>
<evidence type="ECO:0000256" key="6">
    <source>
        <dbReference type="PIRNR" id="PIRNR002889"/>
    </source>
</evidence>
<keyword evidence="4 6" id="KW-0975">Bacterial flagellum</keyword>
<dbReference type="KEGG" id="tav:G4V39_10265"/>
<keyword evidence="7" id="KW-0966">Cell projection</keyword>
<keyword evidence="8" id="KW-1185">Reference proteome</keyword>
<dbReference type="Proteomes" id="UP000502179">
    <property type="component" value="Chromosome"/>
</dbReference>
<organism evidence="7 8">
    <name type="scientific">Thermosulfuriphilus ammonigenes</name>
    <dbReference type="NCBI Taxonomy" id="1936021"/>
    <lineage>
        <taxon>Bacteria</taxon>
        <taxon>Pseudomonadati</taxon>
        <taxon>Thermodesulfobacteriota</taxon>
        <taxon>Thermodesulfobacteria</taxon>
        <taxon>Thermodesulfobacteriales</taxon>
        <taxon>Thermodesulfobacteriaceae</taxon>
        <taxon>Thermosulfuriphilus</taxon>
    </lineage>
</organism>
<gene>
    <name evidence="7" type="primary">flgB</name>
    <name evidence="7" type="ORF">G4V39_10265</name>
</gene>
<dbReference type="RefSeq" id="WP_166032849.1">
    <property type="nucleotide sequence ID" value="NZ_CP048877.1"/>
</dbReference>
<proteinExistence type="inferred from homology"/>
<evidence type="ECO:0000256" key="4">
    <source>
        <dbReference type="ARBA" id="ARBA00023143"/>
    </source>
</evidence>
<dbReference type="GO" id="GO:0071973">
    <property type="term" value="P:bacterial-type flagellum-dependent cell motility"/>
    <property type="evidence" value="ECO:0007669"/>
    <property type="project" value="InterPro"/>
</dbReference>
<evidence type="ECO:0000313" key="8">
    <source>
        <dbReference type="Proteomes" id="UP000502179"/>
    </source>
</evidence>
<evidence type="ECO:0000313" key="7">
    <source>
        <dbReference type="EMBL" id="QIJ72633.1"/>
    </source>
</evidence>
<dbReference type="AlphaFoldDB" id="A0A6G7PZ03"/>
<comment type="similarity">
    <text evidence="2 6">Belongs to the flagella basal body rod proteins family.</text>
</comment>
<comment type="subunit">
    <text evidence="6">The basal body constitutes a major portion of the flagellar organelle and consists of a number of rings mounted on a central rod.</text>
</comment>
<evidence type="ECO:0000256" key="2">
    <source>
        <dbReference type="ARBA" id="ARBA00009677"/>
    </source>
</evidence>
<dbReference type="NCBIfam" id="TIGR01396">
    <property type="entry name" value="FlgB"/>
    <property type="match status" value="1"/>
</dbReference>